<feature type="non-terminal residue" evidence="2">
    <location>
        <position position="1"/>
    </location>
</feature>
<dbReference type="Pfam" id="PF01323">
    <property type="entry name" value="DSBA"/>
    <property type="match status" value="1"/>
</dbReference>
<dbReference type="GO" id="GO:0006749">
    <property type="term" value="P:glutathione metabolic process"/>
    <property type="evidence" value="ECO:0007669"/>
    <property type="project" value="TreeGrafter"/>
</dbReference>
<dbReference type="PANTHER" id="PTHR42943">
    <property type="entry name" value="GLUTATHIONE S-TRANSFERASE KAPPA"/>
    <property type="match status" value="1"/>
</dbReference>
<evidence type="ECO:0000313" key="2">
    <source>
        <dbReference type="EMBL" id="SVB39851.1"/>
    </source>
</evidence>
<dbReference type="EMBL" id="UINC01040246">
    <property type="protein sequence ID" value="SVB39851.1"/>
    <property type="molecule type" value="Genomic_DNA"/>
</dbReference>
<dbReference type="AlphaFoldDB" id="A0A382DQ35"/>
<dbReference type="InterPro" id="IPR001853">
    <property type="entry name" value="DSBA-like_thioredoxin_dom"/>
</dbReference>
<protein>
    <recommendedName>
        <fullName evidence="1">DSBA-like thioredoxin domain-containing protein</fullName>
    </recommendedName>
</protein>
<reference evidence="2" key="1">
    <citation type="submission" date="2018-05" db="EMBL/GenBank/DDBJ databases">
        <authorList>
            <person name="Lanie J.A."/>
            <person name="Ng W.-L."/>
            <person name="Kazmierczak K.M."/>
            <person name="Andrzejewski T.M."/>
            <person name="Davidsen T.M."/>
            <person name="Wayne K.J."/>
            <person name="Tettelin H."/>
            <person name="Glass J.I."/>
            <person name="Rusch D."/>
            <person name="Podicherti R."/>
            <person name="Tsui H.-C.T."/>
            <person name="Winkler M.E."/>
        </authorList>
    </citation>
    <scope>NUCLEOTIDE SEQUENCE</scope>
</reference>
<dbReference type="SUPFAM" id="SSF52833">
    <property type="entry name" value="Thioredoxin-like"/>
    <property type="match status" value="1"/>
</dbReference>
<organism evidence="2">
    <name type="scientific">marine metagenome</name>
    <dbReference type="NCBI Taxonomy" id="408172"/>
    <lineage>
        <taxon>unclassified sequences</taxon>
        <taxon>metagenomes</taxon>
        <taxon>ecological metagenomes</taxon>
    </lineage>
</organism>
<dbReference type="InterPro" id="IPR036249">
    <property type="entry name" value="Thioredoxin-like_sf"/>
</dbReference>
<feature type="domain" description="DSBA-like thioredoxin" evidence="1">
    <location>
        <begin position="105"/>
        <end position="258"/>
    </location>
</feature>
<dbReference type="GO" id="GO:0004364">
    <property type="term" value="F:glutathione transferase activity"/>
    <property type="evidence" value="ECO:0007669"/>
    <property type="project" value="TreeGrafter"/>
</dbReference>
<dbReference type="Gene3D" id="3.40.30.10">
    <property type="entry name" value="Glutaredoxin"/>
    <property type="match status" value="1"/>
</dbReference>
<dbReference type="GO" id="GO:0004602">
    <property type="term" value="F:glutathione peroxidase activity"/>
    <property type="evidence" value="ECO:0007669"/>
    <property type="project" value="TreeGrafter"/>
</dbReference>
<dbReference type="InterPro" id="IPR051924">
    <property type="entry name" value="GST_Kappa/NadH"/>
</dbReference>
<sequence>TDGFLEYAESDGAALNSRLQQSSFDAGIYGVPTYILPGESETDPQHEKFFGREHLPRISWLLKGRQGPAPDVAYLLNPEVDDEALTKSAADPRTEPELKVAPLQLTTFFDFKSPQSYLALQSILALKGEGISVDWRPFVSKPLKVPAEEIVNEDRSTKHYRIRGEYHANDIKRYASHDLTNIYRETDCQFADMGLLWLQHEVRASNDAIDDYVQQVFVHLWQKEGKIDSPQDIEPLFLATKLTQDELDKAIQDRTFINGWQKYVESKGLEHLERAREASLSQSISTAPTFLLGTEPFRGQAQLPLIIARLKASI</sequence>
<dbReference type="PANTHER" id="PTHR42943:SF2">
    <property type="entry name" value="GLUTATHIONE S-TRANSFERASE KAPPA 1"/>
    <property type="match status" value="1"/>
</dbReference>
<gene>
    <name evidence="2" type="ORF">METZ01_LOCUS192705</name>
</gene>
<proteinExistence type="predicted"/>
<accession>A0A382DQ35</accession>
<name>A0A382DQ35_9ZZZZ</name>
<evidence type="ECO:0000259" key="1">
    <source>
        <dbReference type="Pfam" id="PF01323"/>
    </source>
</evidence>